<feature type="domain" description="Protein kinase" evidence="17">
    <location>
        <begin position="15"/>
        <end position="276"/>
    </location>
</feature>
<dbReference type="InterPro" id="IPR038232">
    <property type="entry name" value="PknH-like_Extracell_sf"/>
</dbReference>
<organism evidence="18 19">
    <name type="scientific">Mycobacterium intermedium</name>
    <dbReference type="NCBI Taxonomy" id="28445"/>
    <lineage>
        <taxon>Bacteria</taxon>
        <taxon>Bacillati</taxon>
        <taxon>Actinomycetota</taxon>
        <taxon>Actinomycetes</taxon>
        <taxon>Mycobacteriales</taxon>
        <taxon>Mycobacteriaceae</taxon>
        <taxon>Mycobacterium</taxon>
        <taxon>Mycobacterium simiae complex</taxon>
    </lineage>
</organism>
<keyword evidence="3" id="KW-1003">Cell membrane</keyword>
<gene>
    <name evidence="18" type="ORF">BST27_29395</name>
</gene>
<evidence type="ECO:0000256" key="12">
    <source>
        <dbReference type="ARBA" id="ARBA00047899"/>
    </source>
</evidence>
<dbReference type="SUPFAM" id="SSF56112">
    <property type="entry name" value="Protein kinase-like (PK-like)"/>
    <property type="match status" value="1"/>
</dbReference>
<dbReference type="InterPro" id="IPR026954">
    <property type="entry name" value="PknH-like_Extracell"/>
</dbReference>
<dbReference type="SMART" id="SM00220">
    <property type="entry name" value="S_TKc"/>
    <property type="match status" value="1"/>
</dbReference>
<dbReference type="RefSeq" id="WP_069420107.1">
    <property type="nucleotide sequence ID" value="NZ_CBCRZH010000106.1"/>
</dbReference>
<dbReference type="InterPro" id="IPR011009">
    <property type="entry name" value="Kinase-like_dom_sf"/>
</dbReference>
<dbReference type="Gene3D" id="1.10.510.10">
    <property type="entry name" value="Transferase(Phosphotransferase) domain 1"/>
    <property type="match status" value="1"/>
</dbReference>
<dbReference type="GO" id="GO:0004674">
    <property type="term" value="F:protein serine/threonine kinase activity"/>
    <property type="evidence" value="ECO:0007669"/>
    <property type="project" value="UniProtKB-KW"/>
</dbReference>
<keyword evidence="8" id="KW-0418">Kinase</keyword>
<dbReference type="PANTHER" id="PTHR43289">
    <property type="entry name" value="MITOGEN-ACTIVATED PROTEIN KINASE KINASE KINASE 20-RELATED"/>
    <property type="match status" value="1"/>
</dbReference>
<keyword evidence="7 14" id="KW-0547">Nucleotide-binding</keyword>
<evidence type="ECO:0000256" key="2">
    <source>
        <dbReference type="ARBA" id="ARBA00012513"/>
    </source>
</evidence>
<accession>A0A1E3SCH5</accession>
<keyword evidence="4" id="KW-0723">Serine/threonine-protein kinase</keyword>
<dbReference type="PROSITE" id="PS00108">
    <property type="entry name" value="PROTEIN_KINASE_ST"/>
    <property type="match status" value="1"/>
</dbReference>
<evidence type="ECO:0000259" key="17">
    <source>
        <dbReference type="PROSITE" id="PS50011"/>
    </source>
</evidence>
<dbReference type="PROSITE" id="PS00107">
    <property type="entry name" value="PROTEIN_KINASE_ATP"/>
    <property type="match status" value="1"/>
</dbReference>
<feature type="transmembrane region" description="Helical" evidence="16">
    <location>
        <begin position="359"/>
        <end position="381"/>
    </location>
</feature>
<proteinExistence type="predicted"/>
<keyword evidence="10 16" id="KW-1133">Transmembrane helix</keyword>
<dbReference type="STRING" id="28445.BHQ20_15855"/>
<dbReference type="CDD" id="cd14014">
    <property type="entry name" value="STKc_PknB_like"/>
    <property type="match status" value="1"/>
</dbReference>
<name>A0A1E3SCH5_MYCIE</name>
<dbReference type="Pfam" id="PF00069">
    <property type="entry name" value="Pkinase"/>
    <property type="match status" value="1"/>
</dbReference>
<sequence length="605" mass="63780">MRKDLPLDGVEFGRYRLLSLIGEGGMGRVYKAHDTLMDRDVAIKVLPPELAREANYERRFRSEAQIAARLNEPHIIPIHESGEIDGRLYLVMPIIEGTDVHELLQRDGPMSPPRAVHIIEQLAAALDAAHAAGLVHRDIKPQNTLVTGRDFAYLIDFGIARDGSAPKLTGTDMIVGTMAYMAPERFTTGVADVRSDVYALACVLHECLTGDQPFPGNSMEQQMYGHLSLDPPRPSLSRHDVPAGLDDVIATGMAKNPDERYQSAHALATAARHALTAAPVAAPTRRHDLPAPGARQDGPTRVLPGTPHAVRQPVAQRVPAAMQQPAPGWGPAQPPRQPQPPNWPYPPPIRPAPARRRGLLIAGIVATVVILAAGTLTVTLLTRSDSGASPVTTTIKPALPSGTSVAPITESALQGLLLTADQISAALGAPTMTLTSSVNTLPGNGTASVSDQACVPLAAAASSAVYADSGWTAVRGQEFKYPASGPPVHDVAQFVVLFGSDREASAFFTASAQRWAGCSDRQFTVSSPGSGYPDTVEKVGPVVNSNGTLSATLTNAANSAINCQRAFTVANNVAVDVQACKSSPTSDAVAASVAHQIATKVRKTT</sequence>
<evidence type="ECO:0000256" key="16">
    <source>
        <dbReference type="SAM" id="Phobius"/>
    </source>
</evidence>
<dbReference type="AlphaFoldDB" id="A0A1E3SCH5"/>
<evidence type="ECO:0000256" key="3">
    <source>
        <dbReference type="ARBA" id="ARBA00022475"/>
    </source>
</evidence>
<comment type="catalytic activity">
    <reaction evidence="13">
        <text>L-seryl-[protein] + ATP = O-phospho-L-seryl-[protein] + ADP + H(+)</text>
        <dbReference type="Rhea" id="RHEA:17989"/>
        <dbReference type="Rhea" id="RHEA-COMP:9863"/>
        <dbReference type="Rhea" id="RHEA-COMP:11604"/>
        <dbReference type="ChEBI" id="CHEBI:15378"/>
        <dbReference type="ChEBI" id="CHEBI:29999"/>
        <dbReference type="ChEBI" id="CHEBI:30616"/>
        <dbReference type="ChEBI" id="CHEBI:83421"/>
        <dbReference type="ChEBI" id="CHEBI:456216"/>
        <dbReference type="EC" id="2.7.11.1"/>
    </reaction>
</comment>
<dbReference type="Gene3D" id="3.30.200.20">
    <property type="entry name" value="Phosphorylase Kinase, domain 1"/>
    <property type="match status" value="1"/>
</dbReference>
<evidence type="ECO:0000256" key="1">
    <source>
        <dbReference type="ARBA" id="ARBA00004162"/>
    </source>
</evidence>
<dbReference type="Pfam" id="PF14032">
    <property type="entry name" value="PknH_C"/>
    <property type="match status" value="1"/>
</dbReference>
<evidence type="ECO:0000313" key="18">
    <source>
        <dbReference type="EMBL" id="ORA91614.1"/>
    </source>
</evidence>
<evidence type="ECO:0000256" key="13">
    <source>
        <dbReference type="ARBA" id="ARBA00048679"/>
    </source>
</evidence>
<reference evidence="18 19" key="1">
    <citation type="submission" date="2017-02" db="EMBL/GenBank/DDBJ databases">
        <title>The new phylogeny of genus Mycobacterium.</title>
        <authorList>
            <person name="Tortoli E."/>
            <person name="Trovato A."/>
            <person name="Cirillo D.M."/>
        </authorList>
    </citation>
    <scope>NUCLEOTIDE SEQUENCE [LARGE SCALE GENOMIC DNA]</scope>
    <source>
        <strain evidence="18 19">DSM 44049</strain>
    </source>
</reference>
<evidence type="ECO:0000256" key="5">
    <source>
        <dbReference type="ARBA" id="ARBA00022679"/>
    </source>
</evidence>
<dbReference type="GO" id="GO:0080090">
    <property type="term" value="P:regulation of primary metabolic process"/>
    <property type="evidence" value="ECO:0007669"/>
    <property type="project" value="UniProtKB-ARBA"/>
</dbReference>
<dbReference type="PANTHER" id="PTHR43289:SF6">
    <property type="entry name" value="SERINE_THREONINE-PROTEIN KINASE NEKL-3"/>
    <property type="match status" value="1"/>
</dbReference>
<keyword evidence="11 16" id="KW-0472">Membrane</keyword>
<dbReference type="Gene3D" id="3.40.1000.70">
    <property type="entry name" value="PknH-like extracellular domain"/>
    <property type="match status" value="1"/>
</dbReference>
<feature type="compositionally biased region" description="Low complexity" evidence="15">
    <location>
        <begin position="319"/>
        <end position="331"/>
    </location>
</feature>
<evidence type="ECO:0000256" key="4">
    <source>
        <dbReference type="ARBA" id="ARBA00022527"/>
    </source>
</evidence>
<dbReference type="InterPro" id="IPR017441">
    <property type="entry name" value="Protein_kinase_ATP_BS"/>
</dbReference>
<feature type="compositionally biased region" description="Pro residues" evidence="15">
    <location>
        <begin position="332"/>
        <end position="350"/>
    </location>
</feature>
<evidence type="ECO:0000256" key="6">
    <source>
        <dbReference type="ARBA" id="ARBA00022692"/>
    </source>
</evidence>
<dbReference type="GO" id="GO:0005524">
    <property type="term" value="F:ATP binding"/>
    <property type="evidence" value="ECO:0007669"/>
    <property type="project" value="UniProtKB-UniRule"/>
</dbReference>
<dbReference type="OrthoDB" id="9762169at2"/>
<evidence type="ECO:0000313" key="19">
    <source>
        <dbReference type="Proteomes" id="UP000192739"/>
    </source>
</evidence>
<dbReference type="InterPro" id="IPR000719">
    <property type="entry name" value="Prot_kinase_dom"/>
</dbReference>
<evidence type="ECO:0000256" key="11">
    <source>
        <dbReference type="ARBA" id="ARBA00023136"/>
    </source>
</evidence>
<feature type="binding site" evidence="14">
    <location>
        <position position="44"/>
    </location>
    <ligand>
        <name>ATP</name>
        <dbReference type="ChEBI" id="CHEBI:30616"/>
    </ligand>
</feature>
<feature type="region of interest" description="Disordered" evidence="15">
    <location>
        <begin position="281"/>
        <end position="350"/>
    </location>
</feature>
<dbReference type="PROSITE" id="PS50011">
    <property type="entry name" value="PROTEIN_KINASE_DOM"/>
    <property type="match status" value="1"/>
</dbReference>
<evidence type="ECO:0000256" key="15">
    <source>
        <dbReference type="SAM" id="MobiDB-lite"/>
    </source>
</evidence>
<evidence type="ECO:0000256" key="8">
    <source>
        <dbReference type="ARBA" id="ARBA00022777"/>
    </source>
</evidence>
<dbReference type="EMBL" id="MVHT01000158">
    <property type="protein sequence ID" value="ORA91614.1"/>
    <property type="molecule type" value="Genomic_DNA"/>
</dbReference>
<comment type="catalytic activity">
    <reaction evidence="12">
        <text>L-threonyl-[protein] + ATP = O-phospho-L-threonyl-[protein] + ADP + H(+)</text>
        <dbReference type="Rhea" id="RHEA:46608"/>
        <dbReference type="Rhea" id="RHEA-COMP:11060"/>
        <dbReference type="Rhea" id="RHEA-COMP:11605"/>
        <dbReference type="ChEBI" id="CHEBI:15378"/>
        <dbReference type="ChEBI" id="CHEBI:30013"/>
        <dbReference type="ChEBI" id="CHEBI:30616"/>
        <dbReference type="ChEBI" id="CHEBI:61977"/>
        <dbReference type="ChEBI" id="CHEBI:456216"/>
        <dbReference type="EC" id="2.7.11.1"/>
    </reaction>
</comment>
<dbReference type="InterPro" id="IPR008271">
    <property type="entry name" value="Ser/Thr_kinase_AS"/>
</dbReference>
<comment type="subcellular location">
    <subcellularLocation>
        <location evidence="1">Cell membrane</location>
        <topology evidence="1">Single-pass membrane protein</topology>
    </subcellularLocation>
</comment>
<evidence type="ECO:0000256" key="14">
    <source>
        <dbReference type="PROSITE-ProRule" id="PRU10141"/>
    </source>
</evidence>
<dbReference type="FunFam" id="1.10.510.10:FF:000021">
    <property type="entry name" value="Serine/threonine protein kinase"/>
    <property type="match status" value="1"/>
</dbReference>
<protein>
    <recommendedName>
        <fullName evidence="2">non-specific serine/threonine protein kinase</fullName>
        <ecNumber evidence="2">2.7.11.1</ecNumber>
    </recommendedName>
</protein>
<keyword evidence="6 16" id="KW-0812">Transmembrane</keyword>
<evidence type="ECO:0000256" key="9">
    <source>
        <dbReference type="ARBA" id="ARBA00022840"/>
    </source>
</evidence>
<keyword evidence="9 14" id="KW-0067">ATP-binding</keyword>
<keyword evidence="5" id="KW-0808">Transferase</keyword>
<evidence type="ECO:0000256" key="7">
    <source>
        <dbReference type="ARBA" id="ARBA00022741"/>
    </source>
</evidence>
<dbReference type="Proteomes" id="UP000192739">
    <property type="component" value="Unassembled WGS sequence"/>
</dbReference>
<keyword evidence="19" id="KW-1185">Reference proteome</keyword>
<dbReference type="GO" id="GO:0005886">
    <property type="term" value="C:plasma membrane"/>
    <property type="evidence" value="ECO:0007669"/>
    <property type="project" value="UniProtKB-SubCell"/>
</dbReference>
<evidence type="ECO:0000256" key="10">
    <source>
        <dbReference type="ARBA" id="ARBA00022989"/>
    </source>
</evidence>
<dbReference type="EC" id="2.7.11.1" evidence="2"/>
<comment type="caution">
    <text evidence="18">The sequence shown here is derived from an EMBL/GenBank/DDBJ whole genome shotgun (WGS) entry which is preliminary data.</text>
</comment>